<dbReference type="InterPro" id="IPR004313">
    <property type="entry name" value="ARD"/>
</dbReference>
<dbReference type="GO" id="GO:0019284">
    <property type="term" value="P:L-methionine salvage from S-adenosylmethionine"/>
    <property type="evidence" value="ECO:0007669"/>
    <property type="project" value="InterPro"/>
</dbReference>
<evidence type="ECO:0000256" key="6">
    <source>
        <dbReference type="ARBA" id="ARBA00023002"/>
    </source>
</evidence>
<dbReference type="GO" id="GO:0019509">
    <property type="term" value="P:L-methionine salvage from methylthioadenosine"/>
    <property type="evidence" value="ECO:0007669"/>
    <property type="project" value="UniProtKB-UniRule"/>
</dbReference>
<dbReference type="SUPFAM" id="SSF51182">
    <property type="entry name" value="RmlC-like cupins"/>
    <property type="match status" value="1"/>
</dbReference>
<dbReference type="GO" id="GO:0010309">
    <property type="term" value="F:acireductone dioxygenase [iron(II)-requiring] activity"/>
    <property type="evidence" value="ECO:0007669"/>
    <property type="project" value="UniProtKB-UniRule"/>
</dbReference>
<dbReference type="EC" id="1.13.11.54" evidence="9"/>
<sequence>MNATLTSTLRVYDDTSPSTPLVDTTDRAEIARHLNAAGVRFEQWEASVPLAADADQESILAAYAADVQRLKDECGYTTADVLRLAKGTPNTAPMRAKFLDEHSHSEDEVRFFVEGSGAFYLRIQGKVYVTVCTRGDLIGVPAGTTHWFDMGPDPEFTAIRLFVTPDGWVANFTGDDIASRFPRYE</sequence>
<keyword evidence="8 9" id="KW-0486">Methionine biosynthesis</keyword>
<dbReference type="GO" id="GO:0016151">
    <property type="term" value="F:nickel cation binding"/>
    <property type="evidence" value="ECO:0007669"/>
    <property type="project" value="UniProtKB-UniRule"/>
</dbReference>
<keyword evidence="4 9" id="KW-0479">Metal-binding</keyword>
<dbReference type="RefSeq" id="WP_317994543.1">
    <property type="nucleotide sequence ID" value="NZ_AP025523.1"/>
</dbReference>
<evidence type="ECO:0000313" key="10">
    <source>
        <dbReference type="EMBL" id="BDE06912.1"/>
    </source>
</evidence>
<feature type="binding site" evidence="9">
    <location>
        <position position="146"/>
    </location>
    <ligand>
        <name>Ni(2+)</name>
        <dbReference type="ChEBI" id="CHEBI:49786"/>
    </ligand>
</feature>
<comment type="cofactor">
    <cofactor evidence="9">
        <name>Ni(2+)</name>
        <dbReference type="ChEBI" id="CHEBI:49786"/>
    </cofactor>
    <text evidence="9">Binds 1 nickel ion per monomer.</text>
</comment>
<dbReference type="EMBL" id="AP025523">
    <property type="protein sequence ID" value="BDE06912.1"/>
    <property type="molecule type" value="Genomic_DNA"/>
</dbReference>
<name>A0AAN2CAS6_UNVUL</name>
<proteinExistence type="inferred from homology"/>
<keyword evidence="2 9" id="KW-0533">Nickel</keyword>
<reference evidence="10 11" key="1">
    <citation type="journal article" date="2022" name="ISME Commun">
        <title>Vulcanimicrobium alpinus gen. nov. sp. nov., the first cultivated representative of the candidate phylum 'Eremiobacterota', is a metabolically versatile aerobic anoxygenic phototroph.</title>
        <authorList>
            <person name="Yabe S."/>
            <person name="Muto K."/>
            <person name="Abe K."/>
            <person name="Yokota A."/>
            <person name="Staudigel H."/>
            <person name="Tebo B.M."/>
        </authorList>
    </citation>
    <scope>NUCLEOTIDE SEQUENCE [LARGE SCALE GENOMIC DNA]</scope>
    <source>
        <strain evidence="10 11">WC8-2</strain>
    </source>
</reference>
<feature type="binding site" evidence="9">
    <location>
        <position position="104"/>
    </location>
    <ligand>
        <name>Fe(2+)</name>
        <dbReference type="ChEBI" id="CHEBI:29033"/>
    </ligand>
</feature>
<feature type="binding site" evidence="9">
    <location>
        <position position="146"/>
    </location>
    <ligand>
        <name>Fe(2+)</name>
        <dbReference type="ChEBI" id="CHEBI:29033"/>
    </ligand>
</feature>
<evidence type="ECO:0000256" key="2">
    <source>
        <dbReference type="ARBA" id="ARBA00022596"/>
    </source>
</evidence>
<dbReference type="EC" id="1.13.11.53" evidence="9"/>
<gene>
    <name evidence="9 10" type="primary">mtnD</name>
    <name evidence="10" type="ORF">WPS_21880</name>
</gene>
<dbReference type="InterPro" id="IPR023956">
    <property type="entry name" value="ARD_bac"/>
</dbReference>
<evidence type="ECO:0000256" key="7">
    <source>
        <dbReference type="ARBA" id="ARBA00023004"/>
    </source>
</evidence>
<keyword evidence="11" id="KW-1185">Reference proteome</keyword>
<feature type="binding site" evidence="9">
    <location>
        <position position="108"/>
    </location>
    <ligand>
        <name>Fe(2+)</name>
        <dbReference type="ChEBI" id="CHEBI:29033"/>
    </ligand>
</feature>
<feature type="binding site" evidence="9">
    <location>
        <position position="102"/>
    </location>
    <ligand>
        <name>Fe(2+)</name>
        <dbReference type="ChEBI" id="CHEBI:29033"/>
    </ligand>
</feature>
<organism evidence="10 11">
    <name type="scientific">Vulcanimicrobium alpinum</name>
    <dbReference type="NCBI Taxonomy" id="3016050"/>
    <lineage>
        <taxon>Bacteria</taxon>
        <taxon>Bacillati</taxon>
        <taxon>Vulcanimicrobiota</taxon>
        <taxon>Vulcanimicrobiia</taxon>
        <taxon>Vulcanimicrobiales</taxon>
        <taxon>Vulcanimicrobiaceae</taxon>
        <taxon>Vulcanimicrobium</taxon>
    </lineage>
</organism>
<dbReference type="CDD" id="cd02232">
    <property type="entry name" value="cupin_ARD"/>
    <property type="match status" value="1"/>
</dbReference>
<evidence type="ECO:0000256" key="5">
    <source>
        <dbReference type="ARBA" id="ARBA00022964"/>
    </source>
</evidence>
<dbReference type="GO" id="GO:0005506">
    <property type="term" value="F:iron ion binding"/>
    <property type="evidence" value="ECO:0007669"/>
    <property type="project" value="UniProtKB-UniRule"/>
</dbReference>
<comment type="function">
    <text evidence="9">Catalyzes 2 different reactions between oxygene and the acireductone 1,2-dihydroxy-3-keto-5-methylthiopentene (DHK-MTPene) depending upon the metal bound in the active site. Fe-containing acireductone dioxygenase (Fe-ARD) produces formate and 2-keto-4-methylthiobutyrate (KMTB), the alpha-ketoacid precursor of methionine in the methionine recycle pathway. Ni-containing acireductone dioxygenase (Ni-ARD) produces methylthiopropionate, carbon monoxide and formate, and does not lie on the methionine recycle pathway.</text>
</comment>
<dbReference type="Gene3D" id="2.60.120.10">
    <property type="entry name" value="Jelly Rolls"/>
    <property type="match status" value="1"/>
</dbReference>
<evidence type="ECO:0000313" key="11">
    <source>
        <dbReference type="Proteomes" id="UP001317532"/>
    </source>
</evidence>
<feature type="binding site" evidence="9">
    <location>
        <position position="102"/>
    </location>
    <ligand>
        <name>Ni(2+)</name>
        <dbReference type="ChEBI" id="CHEBI:49786"/>
    </ligand>
</feature>
<feature type="binding site" evidence="9">
    <location>
        <position position="108"/>
    </location>
    <ligand>
        <name>Ni(2+)</name>
        <dbReference type="ChEBI" id="CHEBI:49786"/>
    </ligand>
</feature>
<dbReference type="InterPro" id="IPR014710">
    <property type="entry name" value="RmlC-like_jellyroll"/>
</dbReference>
<keyword evidence="5 9" id="KW-0223">Dioxygenase</keyword>
<comment type="cofactor">
    <cofactor evidence="9">
        <name>Fe(2+)</name>
        <dbReference type="ChEBI" id="CHEBI:29033"/>
    </cofactor>
    <text evidence="9">Binds 1 Fe(2+) cation per monomer.</text>
</comment>
<dbReference type="AlphaFoldDB" id="A0AAN2CAS6"/>
<comment type="catalytic activity">
    <reaction evidence="9">
        <text>1,2-dihydroxy-5-(methylsulfanyl)pent-1-en-3-one + O2 = 3-(methylsulfanyl)propanoate + CO + formate + 2 H(+)</text>
        <dbReference type="Rhea" id="RHEA:14161"/>
        <dbReference type="ChEBI" id="CHEBI:15378"/>
        <dbReference type="ChEBI" id="CHEBI:15379"/>
        <dbReference type="ChEBI" id="CHEBI:15740"/>
        <dbReference type="ChEBI" id="CHEBI:17245"/>
        <dbReference type="ChEBI" id="CHEBI:49016"/>
        <dbReference type="ChEBI" id="CHEBI:49252"/>
        <dbReference type="EC" id="1.13.11.53"/>
    </reaction>
</comment>
<dbReference type="Proteomes" id="UP001317532">
    <property type="component" value="Chromosome"/>
</dbReference>
<evidence type="ECO:0000256" key="9">
    <source>
        <dbReference type="HAMAP-Rule" id="MF_01682"/>
    </source>
</evidence>
<dbReference type="PANTHER" id="PTHR23418:SF0">
    <property type="entry name" value="ACIREDUCTONE DIOXYGENASE"/>
    <property type="match status" value="1"/>
</dbReference>
<protein>
    <recommendedName>
        <fullName evidence="9">Acireductone dioxygenase</fullName>
    </recommendedName>
    <alternativeName>
        <fullName evidence="9">1,2-dihydroxy-3-keto-5-methylthiopentene dioxygenase</fullName>
        <shortName evidence="9">DHK-MTPene dioxygenase</shortName>
    </alternativeName>
    <alternativeName>
        <fullName evidence="9">Acireductone dioxygenase (Fe(2+)-requiring)</fullName>
        <shortName evidence="9">ARD'</shortName>
        <shortName evidence="9">Fe-ARD</shortName>
        <ecNumber evidence="9">1.13.11.54</ecNumber>
    </alternativeName>
    <alternativeName>
        <fullName evidence="9">Acireductone dioxygenase (Ni(2+)-requiring)</fullName>
        <shortName evidence="9">ARD</shortName>
        <shortName evidence="9">Ni-ARD</shortName>
        <ecNumber evidence="9">1.13.11.53</ecNumber>
    </alternativeName>
</protein>
<keyword evidence="3 9" id="KW-0028">Amino-acid biosynthesis</keyword>
<dbReference type="GO" id="GO:0010308">
    <property type="term" value="F:acireductone dioxygenase (Ni2+-requiring) activity"/>
    <property type="evidence" value="ECO:0007669"/>
    <property type="project" value="UniProtKB-UniRule"/>
</dbReference>
<dbReference type="Pfam" id="PF03079">
    <property type="entry name" value="ARD"/>
    <property type="match status" value="1"/>
</dbReference>
<evidence type="ECO:0000256" key="3">
    <source>
        <dbReference type="ARBA" id="ARBA00022605"/>
    </source>
</evidence>
<evidence type="ECO:0000256" key="8">
    <source>
        <dbReference type="ARBA" id="ARBA00023167"/>
    </source>
</evidence>
<feature type="site" description="May play a role in transmitting local conformational changes" evidence="9">
    <location>
        <position position="107"/>
    </location>
</feature>
<dbReference type="PANTHER" id="PTHR23418">
    <property type="entry name" value="ACIREDUCTONE DIOXYGENASE"/>
    <property type="match status" value="1"/>
</dbReference>
<keyword evidence="6 9" id="KW-0560">Oxidoreductase</keyword>
<accession>A0AAN2CAS6</accession>
<comment type="similarity">
    <text evidence="9">Belongs to the acireductone dioxygenase (ARD) family.</text>
</comment>
<dbReference type="KEGG" id="vab:WPS_21880"/>
<feature type="site" description="May play a role in metal incorporation in vivo" evidence="9">
    <location>
        <position position="101"/>
    </location>
</feature>
<keyword evidence="7 9" id="KW-0408">Iron</keyword>
<evidence type="ECO:0000256" key="4">
    <source>
        <dbReference type="ARBA" id="ARBA00022723"/>
    </source>
</evidence>
<evidence type="ECO:0000256" key="1">
    <source>
        <dbReference type="ARBA" id="ARBA00000428"/>
    </source>
</evidence>
<dbReference type="HAMAP" id="MF_01682">
    <property type="entry name" value="Salvage_MtnD"/>
    <property type="match status" value="1"/>
</dbReference>
<feature type="site" description="Important to generate the dianion" evidence="9">
    <location>
        <position position="110"/>
    </location>
</feature>
<dbReference type="InterPro" id="IPR011051">
    <property type="entry name" value="RmlC_Cupin_sf"/>
</dbReference>
<comment type="catalytic activity">
    <reaction evidence="1 9">
        <text>1,2-dihydroxy-5-(methylsulfanyl)pent-1-en-3-one + O2 = 4-methylsulfanyl-2-oxobutanoate + formate + 2 H(+)</text>
        <dbReference type="Rhea" id="RHEA:24504"/>
        <dbReference type="ChEBI" id="CHEBI:15378"/>
        <dbReference type="ChEBI" id="CHEBI:15379"/>
        <dbReference type="ChEBI" id="CHEBI:15740"/>
        <dbReference type="ChEBI" id="CHEBI:16723"/>
        <dbReference type="ChEBI" id="CHEBI:49252"/>
        <dbReference type="EC" id="1.13.11.54"/>
    </reaction>
</comment>
<comment type="subunit">
    <text evidence="9">Monomer.</text>
</comment>
<feature type="binding site" evidence="9">
    <location>
        <position position="104"/>
    </location>
    <ligand>
        <name>Ni(2+)</name>
        <dbReference type="ChEBI" id="CHEBI:49786"/>
    </ligand>
</feature>
<comment type="pathway">
    <text evidence="9">Amino-acid biosynthesis; L-methionine biosynthesis via salvage pathway; L-methionine from S-methyl-5-thio-alpha-D-ribose 1-phosphate: step 5/6.</text>
</comment>